<dbReference type="Pfam" id="PF00596">
    <property type="entry name" value="Aldolase_II"/>
    <property type="match status" value="2"/>
</dbReference>
<dbReference type="SUPFAM" id="SSF53639">
    <property type="entry name" value="AraD/HMP-PK domain-like"/>
    <property type="match status" value="2"/>
</dbReference>
<evidence type="ECO:0000256" key="2">
    <source>
        <dbReference type="ARBA" id="ARBA00023239"/>
    </source>
</evidence>
<keyword evidence="1" id="KW-0479">Metal-binding</keyword>
<keyword evidence="2" id="KW-0456">Lyase</keyword>
<accession>A0ABW4YPD2</accession>
<name>A0ABW4YPD2_9BACL</name>
<dbReference type="EMBL" id="JBHUHO010000039">
    <property type="protein sequence ID" value="MFD2117329.1"/>
    <property type="molecule type" value="Genomic_DNA"/>
</dbReference>
<comment type="caution">
    <text evidence="4">The sequence shown here is derived from an EMBL/GenBank/DDBJ whole genome shotgun (WGS) entry which is preliminary data.</text>
</comment>
<evidence type="ECO:0000313" key="4">
    <source>
        <dbReference type="EMBL" id="MFD2117329.1"/>
    </source>
</evidence>
<feature type="domain" description="Class II aldolase/adducin N-terminal" evidence="3">
    <location>
        <begin position="14"/>
        <end position="190"/>
    </location>
</feature>
<protein>
    <submittedName>
        <fullName evidence="4">Class II aldolase/adducin family protein</fullName>
    </submittedName>
</protein>
<gene>
    <name evidence="4" type="ORF">ACFSJH_16490</name>
</gene>
<proteinExistence type="predicted"/>
<dbReference type="Proteomes" id="UP001597362">
    <property type="component" value="Unassembled WGS sequence"/>
</dbReference>
<organism evidence="4 5">
    <name type="scientific">Paenibacillus yanchengensis</name>
    <dbReference type="NCBI Taxonomy" id="2035833"/>
    <lineage>
        <taxon>Bacteria</taxon>
        <taxon>Bacillati</taxon>
        <taxon>Bacillota</taxon>
        <taxon>Bacilli</taxon>
        <taxon>Bacillales</taxon>
        <taxon>Paenibacillaceae</taxon>
        <taxon>Paenibacillus</taxon>
    </lineage>
</organism>
<feature type="domain" description="Class II aldolase/adducin N-terminal" evidence="3">
    <location>
        <begin position="234"/>
        <end position="407"/>
    </location>
</feature>
<dbReference type="Gene3D" id="3.40.225.10">
    <property type="entry name" value="Class II aldolase/adducin N-terminal domain"/>
    <property type="match status" value="2"/>
</dbReference>
<sequence length="433" mass="48453">MRTRISVEHLHPAEQLLLLMERIYQHGLTTTSGGNLSIRDQNGDIWITPAGVDKGSLTIEDMVCVKQNGQHVGKHKPSSEFPFHQLIYKSRPDLGAIVHAHPPALVAFSIVRKVPDTRLLPNERQICGEIGIAPYALPGSIQLGQNIADVFARGINSVMLENHGVVVGGANLFEAFQIFETLDFCARLEIEASRVGEVKLLTDEQFELVRNKRELKVDIFPVEPYNQGELEIREEMCRLIKRSYSQKLFTSTQGTFSQRINKNDFIITPFGIDRNYLEPDQLVKVIDGQVEQGKRPSKSILLHQAIYDQHPHIDSIIIAHPPNIMSFAVTDKVFDSKTIPESYILLRGTPKLPFDAVYNEPEKAAAVFTECTPIALVENNCIIVTGQSLLNTFDRLEVAEYSAKSILAAQALGDIVHIDEQRIDDLKVAFNLA</sequence>
<dbReference type="InterPro" id="IPR050197">
    <property type="entry name" value="Aldolase_class_II_sugar_metab"/>
</dbReference>
<dbReference type="SMART" id="SM01007">
    <property type="entry name" value="Aldolase_II"/>
    <property type="match status" value="2"/>
</dbReference>
<dbReference type="InterPro" id="IPR036409">
    <property type="entry name" value="Aldolase_II/adducin_N_sf"/>
</dbReference>
<dbReference type="InterPro" id="IPR001303">
    <property type="entry name" value="Aldolase_II/adducin_N"/>
</dbReference>
<dbReference type="PANTHER" id="PTHR22789">
    <property type="entry name" value="FUCULOSE PHOSPHATE ALDOLASE"/>
    <property type="match status" value="1"/>
</dbReference>
<evidence type="ECO:0000256" key="1">
    <source>
        <dbReference type="ARBA" id="ARBA00022723"/>
    </source>
</evidence>
<evidence type="ECO:0000259" key="3">
    <source>
        <dbReference type="SMART" id="SM01007"/>
    </source>
</evidence>
<keyword evidence="5" id="KW-1185">Reference proteome</keyword>
<reference evidence="5" key="1">
    <citation type="journal article" date="2019" name="Int. J. Syst. Evol. Microbiol.">
        <title>The Global Catalogue of Microorganisms (GCM) 10K type strain sequencing project: providing services to taxonomists for standard genome sequencing and annotation.</title>
        <authorList>
            <consortium name="The Broad Institute Genomics Platform"/>
            <consortium name="The Broad Institute Genome Sequencing Center for Infectious Disease"/>
            <person name="Wu L."/>
            <person name="Ma J."/>
        </authorList>
    </citation>
    <scope>NUCLEOTIDE SEQUENCE [LARGE SCALE GENOMIC DNA]</scope>
    <source>
        <strain evidence="5">GH52</strain>
    </source>
</reference>
<dbReference type="RefSeq" id="WP_377774380.1">
    <property type="nucleotide sequence ID" value="NZ_JBHUHO010000039.1"/>
</dbReference>
<evidence type="ECO:0000313" key="5">
    <source>
        <dbReference type="Proteomes" id="UP001597362"/>
    </source>
</evidence>
<dbReference type="PANTHER" id="PTHR22789:SF0">
    <property type="entry name" value="3-OXO-TETRONATE 4-PHOSPHATE DECARBOXYLASE-RELATED"/>
    <property type="match status" value="1"/>
</dbReference>